<gene>
    <name evidence="11 12" type="primary">lpxB</name>
    <name evidence="12" type="ORF">MoryE10_20740</name>
</gene>
<reference evidence="12" key="1">
    <citation type="submission" date="2019-06" db="EMBL/GenBank/DDBJ databases">
        <title>Complete genome sequence of Methylogaea oryzae strain JCM16910.</title>
        <authorList>
            <person name="Asakawa S."/>
        </authorList>
    </citation>
    <scope>NUCLEOTIDE SEQUENCE</scope>
    <source>
        <strain evidence="12">E10</strain>
    </source>
</reference>
<protein>
    <recommendedName>
        <fullName evidence="4 11">Lipid-A-disaccharide synthase</fullName>
        <ecNumber evidence="3 11">2.4.1.182</ecNumber>
    </recommendedName>
</protein>
<keyword evidence="7 11" id="KW-0328">Glycosyltransferase</keyword>
<dbReference type="PANTHER" id="PTHR30372:SF4">
    <property type="entry name" value="LIPID-A-DISACCHARIDE SYNTHASE, MITOCHONDRIAL-RELATED"/>
    <property type="match status" value="1"/>
</dbReference>
<dbReference type="AlphaFoldDB" id="A0A8D4VNI6"/>
<keyword evidence="5 11" id="KW-0444">Lipid biosynthesis</keyword>
<evidence type="ECO:0000256" key="10">
    <source>
        <dbReference type="ARBA" id="ARBA00048975"/>
    </source>
</evidence>
<evidence type="ECO:0000256" key="7">
    <source>
        <dbReference type="ARBA" id="ARBA00022676"/>
    </source>
</evidence>
<evidence type="ECO:0000256" key="2">
    <source>
        <dbReference type="ARBA" id="ARBA00007868"/>
    </source>
</evidence>
<dbReference type="EC" id="2.4.1.182" evidence="3 11"/>
<keyword evidence="13" id="KW-1185">Reference proteome</keyword>
<evidence type="ECO:0000256" key="5">
    <source>
        <dbReference type="ARBA" id="ARBA00022516"/>
    </source>
</evidence>
<evidence type="ECO:0000313" key="12">
    <source>
        <dbReference type="EMBL" id="BBL71468.1"/>
    </source>
</evidence>
<dbReference type="SUPFAM" id="SSF53756">
    <property type="entry name" value="UDP-Glycosyltransferase/glycogen phosphorylase"/>
    <property type="match status" value="1"/>
</dbReference>
<dbReference type="KEGG" id="moz:MoryE10_20740"/>
<proteinExistence type="inferred from homology"/>
<dbReference type="Proteomes" id="UP000824988">
    <property type="component" value="Chromosome"/>
</dbReference>
<evidence type="ECO:0000256" key="1">
    <source>
        <dbReference type="ARBA" id="ARBA00002056"/>
    </source>
</evidence>
<keyword evidence="9 11" id="KW-0443">Lipid metabolism</keyword>
<accession>A0A8D4VNI6</accession>
<evidence type="ECO:0000256" key="6">
    <source>
        <dbReference type="ARBA" id="ARBA00022556"/>
    </source>
</evidence>
<dbReference type="GO" id="GO:0009245">
    <property type="term" value="P:lipid A biosynthetic process"/>
    <property type="evidence" value="ECO:0007669"/>
    <property type="project" value="UniProtKB-UniRule"/>
</dbReference>
<dbReference type="Gene3D" id="3.40.50.2000">
    <property type="entry name" value="Glycogen Phosphorylase B"/>
    <property type="match status" value="1"/>
</dbReference>
<dbReference type="EMBL" id="AP019782">
    <property type="protein sequence ID" value="BBL71468.1"/>
    <property type="molecule type" value="Genomic_DNA"/>
</dbReference>
<evidence type="ECO:0000256" key="11">
    <source>
        <dbReference type="HAMAP-Rule" id="MF_00392"/>
    </source>
</evidence>
<comment type="function">
    <text evidence="1 11">Condensation of UDP-2,3-diacylglucosamine and 2,3-diacylglucosamine-1-phosphate to form lipid A disaccharide, a precursor of lipid A, a phosphorylated glycolipid that anchors the lipopolysaccharide to the outer membrane of the cell.</text>
</comment>
<dbReference type="InterPro" id="IPR003835">
    <property type="entry name" value="Glyco_trans_19"/>
</dbReference>
<dbReference type="GO" id="GO:0005543">
    <property type="term" value="F:phospholipid binding"/>
    <property type="evidence" value="ECO:0007669"/>
    <property type="project" value="TreeGrafter"/>
</dbReference>
<name>A0A8D4VNI6_9GAMM</name>
<sequence>MLKRVRTKVMLVAGEASGDLHAANLFRELQKLVPGVKGVGMGGEHMREAGIDVRFDASNMGVIGLFEVLTHYREIHQALAMMKNIARTEKPDLLICVDYKSFNFQLAKAAKAYGVKVMFYVSPQVWAWKPWRVKDYGEIADMMAVIFPFEVPIYEAHNYPVRYVGHPLAGKVKPSVSKAAAMAEFGLSAQAPVVGLLPGSRRGEIKRLLPVMLQAAQLLAERMPGVQFVLPQAGTIKDDSISRHLQDSPVPVKVAQGRTYDVLQCCDAVATCSGTATLETALMGVPMAIVYKLFEPSYWLGRMLVQVPHIGLPNIIAGRGIVPELIQHAANPPAIADALERMLKDKDYAADMRRDLAEIKAELGEDGGSLAMAKLAAELLHRPA</sequence>
<comment type="similarity">
    <text evidence="2 11">Belongs to the LpxB family.</text>
</comment>
<keyword evidence="6 11" id="KW-0441">Lipid A biosynthesis</keyword>
<evidence type="ECO:0000313" key="13">
    <source>
        <dbReference type="Proteomes" id="UP000824988"/>
    </source>
</evidence>
<dbReference type="NCBIfam" id="TIGR00215">
    <property type="entry name" value="lpxB"/>
    <property type="match status" value="1"/>
</dbReference>
<dbReference type="Pfam" id="PF02684">
    <property type="entry name" value="LpxB"/>
    <property type="match status" value="1"/>
</dbReference>
<dbReference type="HAMAP" id="MF_00392">
    <property type="entry name" value="LpxB"/>
    <property type="match status" value="1"/>
</dbReference>
<dbReference type="UniPathway" id="UPA00973"/>
<dbReference type="GO" id="GO:0008915">
    <property type="term" value="F:lipid-A-disaccharide synthase activity"/>
    <property type="evidence" value="ECO:0007669"/>
    <property type="project" value="UniProtKB-UniRule"/>
</dbReference>
<comment type="pathway">
    <text evidence="11">Bacterial outer membrane biogenesis; LPS lipid A biosynthesis.</text>
</comment>
<comment type="catalytic activity">
    <reaction evidence="10 11">
        <text>a lipid X + a UDP-2-N,3-O-bis[(3R)-3-hydroxyacyl]-alpha-D-glucosamine = a lipid A disaccharide + UDP + H(+)</text>
        <dbReference type="Rhea" id="RHEA:67828"/>
        <dbReference type="ChEBI" id="CHEBI:15378"/>
        <dbReference type="ChEBI" id="CHEBI:58223"/>
        <dbReference type="ChEBI" id="CHEBI:137748"/>
        <dbReference type="ChEBI" id="CHEBI:176338"/>
        <dbReference type="ChEBI" id="CHEBI:176343"/>
        <dbReference type="EC" id="2.4.1.182"/>
    </reaction>
</comment>
<organism evidence="12 13">
    <name type="scientific">Methylogaea oryzae</name>
    <dbReference type="NCBI Taxonomy" id="1295382"/>
    <lineage>
        <taxon>Bacteria</taxon>
        <taxon>Pseudomonadati</taxon>
        <taxon>Pseudomonadota</taxon>
        <taxon>Gammaproteobacteria</taxon>
        <taxon>Methylococcales</taxon>
        <taxon>Methylococcaceae</taxon>
        <taxon>Methylogaea</taxon>
    </lineage>
</organism>
<evidence type="ECO:0000256" key="9">
    <source>
        <dbReference type="ARBA" id="ARBA00023098"/>
    </source>
</evidence>
<evidence type="ECO:0000256" key="4">
    <source>
        <dbReference type="ARBA" id="ARBA00020902"/>
    </source>
</evidence>
<dbReference type="RefSeq" id="WP_306304422.1">
    <property type="nucleotide sequence ID" value="NZ_AP019782.1"/>
</dbReference>
<dbReference type="GO" id="GO:0016020">
    <property type="term" value="C:membrane"/>
    <property type="evidence" value="ECO:0007669"/>
    <property type="project" value="GOC"/>
</dbReference>
<evidence type="ECO:0000256" key="8">
    <source>
        <dbReference type="ARBA" id="ARBA00022679"/>
    </source>
</evidence>
<keyword evidence="8 11" id="KW-0808">Transferase</keyword>
<dbReference type="PANTHER" id="PTHR30372">
    <property type="entry name" value="LIPID-A-DISACCHARIDE SYNTHASE"/>
    <property type="match status" value="1"/>
</dbReference>
<evidence type="ECO:0000256" key="3">
    <source>
        <dbReference type="ARBA" id="ARBA00012687"/>
    </source>
</evidence>